<proteinExistence type="inferred from homology"/>
<dbReference type="PANTHER" id="PTHR33175:SF3">
    <property type="entry name" value="DNA-BINDING PROTEIN HU-BETA"/>
    <property type="match status" value="1"/>
</dbReference>
<comment type="similarity">
    <text evidence="1 4">Belongs to the bacterial histone-like protein family.</text>
</comment>
<dbReference type="SMART" id="SM00411">
    <property type="entry name" value="BHL"/>
    <property type="match status" value="1"/>
</dbReference>
<dbReference type="InterPro" id="IPR010992">
    <property type="entry name" value="IHF-like_DNA-bd_dom_sf"/>
</dbReference>
<keyword evidence="6" id="KW-1185">Reference proteome</keyword>
<dbReference type="GO" id="GO:0042802">
    <property type="term" value="F:identical protein binding"/>
    <property type="evidence" value="ECO:0007669"/>
    <property type="project" value="UniProtKB-ARBA"/>
</dbReference>
<dbReference type="STRING" id="264697.ABE28_014295"/>
<sequence length="104" mass="11503">MIFYKDSFWEEVNGMNKTELINEVVTATEISKKDATKAVDAVFDTILEALKNGDKVQLIGFGNFEVRERAARKGRNPQTGDEIEIAASKVPAFKPGKALKDAVK</sequence>
<dbReference type="GO" id="GO:1990103">
    <property type="term" value="C:DnaA-HU complex"/>
    <property type="evidence" value="ECO:0007669"/>
    <property type="project" value="UniProtKB-ARBA"/>
</dbReference>
<dbReference type="AlphaFoldDB" id="A0A1B3XQN6"/>
<evidence type="ECO:0000256" key="3">
    <source>
        <dbReference type="ARBA" id="ARBA00023125"/>
    </source>
</evidence>
<dbReference type="Pfam" id="PF00216">
    <property type="entry name" value="Bac_DNA_binding"/>
    <property type="match status" value="1"/>
</dbReference>
<dbReference type="CDD" id="cd13831">
    <property type="entry name" value="HU"/>
    <property type="match status" value="1"/>
</dbReference>
<evidence type="ECO:0000256" key="1">
    <source>
        <dbReference type="ARBA" id="ARBA00010529"/>
    </source>
</evidence>
<dbReference type="GO" id="GO:1990178">
    <property type="term" value="C:HU-DNA complex"/>
    <property type="evidence" value="ECO:0007669"/>
    <property type="project" value="UniProtKB-ARBA"/>
</dbReference>
<dbReference type="KEGG" id="bmur:ABE28_014295"/>
<evidence type="ECO:0000256" key="2">
    <source>
        <dbReference type="ARBA" id="ARBA00023067"/>
    </source>
</evidence>
<dbReference type="GO" id="GO:0030527">
    <property type="term" value="F:structural constituent of chromatin"/>
    <property type="evidence" value="ECO:0007669"/>
    <property type="project" value="InterPro"/>
</dbReference>
<gene>
    <name evidence="5" type="ORF">ABE28_014295</name>
</gene>
<dbReference type="Proteomes" id="UP000077926">
    <property type="component" value="Chromosome"/>
</dbReference>
<keyword evidence="2" id="KW-0226">DNA condensation</keyword>
<dbReference type="GO" id="GO:0005829">
    <property type="term" value="C:cytosol"/>
    <property type="evidence" value="ECO:0007669"/>
    <property type="project" value="TreeGrafter"/>
</dbReference>
<dbReference type="InterPro" id="IPR000119">
    <property type="entry name" value="Hist_DNA-bd"/>
</dbReference>
<accession>A0A1B3XQN6</accession>
<keyword evidence="3 5" id="KW-0238">DNA-binding</keyword>
<protein>
    <submittedName>
        <fullName evidence="5">DNA-binding protein</fullName>
    </submittedName>
</protein>
<dbReference type="GO" id="GO:0010467">
    <property type="term" value="P:gene expression"/>
    <property type="evidence" value="ECO:0007669"/>
    <property type="project" value="UniProtKB-ARBA"/>
</dbReference>
<dbReference type="FunFam" id="4.10.520.10:FF:000001">
    <property type="entry name" value="DNA-binding protein HU"/>
    <property type="match status" value="1"/>
</dbReference>
<name>A0A1B3XQN6_9BACI</name>
<evidence type="ECO:0000313" key="6">
    <source>
        <dbReference type="Proteomes" id="UP000077926"/>
    </source>
</evidence>
<evidence type="ECO:0000256" key="4">
    <source>
        <dbReference type="RuleBase" id="RU003939"/>
    </source>
</evidence>
<evidence type="ECO:0000313" key="5">
    <source>
        <dbReference type="EMBL" id="AOH55525.1"/>
    </source>
</evidence>
<dbReference type="PANTHER" id="PTHR33175">
    <property type="entry name" value="DNA-BINDING PROTEIN HU"/>
    <property type="match status" value="1"/>
</dbReference>
<reference evidence="5 6" key="1">
    <citation type="submission" date="2016-08" db="EMBL/GenBank/DDBJ databases">
        <title>Complete genome sequence of Bacillus muralis G25-68, a strain with toxicity to nematodes.</title>
        <authorList>
            <person name="Zheng Z."/>
        </authorList>
    </citation>
    <scope>NUCLEOTIDE SEQUENCE [LARGE SCALE GENOMIC DNA]</scope>
    <source>
        <strain evidence="5 6">G25-68</strain>
    </source>
</reference>
<dbReference type="GO" id="GO:0003677">
    <property type="term" value="F:DNA binding"/>
    <property type="evidence" value="ECO:0007669"/>
    <property type="project" value="UniProtKB-KW"/>
</dbReference>
<dbReference type="PROSITE" id="PS00045">
    <property type="entry name" value="HISTONE_LIKE"/>
    <property type="match status" value="1"/>
</dbReference>
<dbReference type="InterPro" id="IPR020816">
    <property type="entry name" value="Histone-like_DNA-bd_CS"/>
</dbReference>
<dbReference type="Gene3D" id="4.10.520.10">
    <property type="entry name" value="IHF-like DNA-binding proteins"/>
    <property type="match status" value="1"/>
</dbReference>
<dbReference type="GO" id="GO:0030261">
    <property type="term" value="P:chromosome condensation"/>
    <property type="evidence" value="ECO:0007669"/>
    <property type="project" value="UniProtKB-KW"/>
</dbReference>
<organism evidence="5 6">
    <name type="scientific">Peribacillus muralis</name>
    <dbReference type="NCBI Taxonomy" id="264697"/>
    <lineage>
        <taxon>Bacteria</taxon>
        <taxon>Bacillati</taxon>
        <taxon>Bacillota</taxon>
        <taxon>Bacilli</taxon>
        <taxon>Bacillales</taxon>
        <taxon>Bacillaceae</taxon>
        <taxon>Peribacillus</taxon>
    </lineage>
</organism>
<dbReference type="SUPFAM" id="SSF47729">
    <property type="entry name" value="IHF-like DNA-binding proteins"/>
    <property type="match status" value="1"/>
</dbReference>
<dbReference type="EMBL" id="CP017080">
    <property type="protein sequence ID" value="AOH55525.1"/>
    <property type="molecule type" value="Genomic_DNA"/>
</dbReference>
<dbReference type="PRINTS" id="PR01727">
    <property type="entry name" value="DNABINDINGHU"/>
</dbReference>
<dbReference type="GO" id="GO:0006270">
    <property type="term" value="P:DNA replication initiation"/>
    <property type="evidence" value="ECO:0007669"/>
    <property type="project" value="UniProtKB-ARBA"/>
</dbReference>